<dbReference type="GO" id="GO:0006457">
    <property type="term" value="P:protein folding"/>
    <property type="evidence" value="ECO:0007669"/>
    <property type="project" value="InterPro"/>
</dbReference>
<comment type="caution">
    <text evidence="17">The sequence shown here is derived from an EMBL/GenBank/DDBJ whole genome shotgun (WGS) entry which is preliminary data.</text>
</comment>
<dbReference type="SMART" id="SM00271">
    <property type="entry name" value="DnaJ"/>
    <property type="match status" value="1"/>
</dbReference>
<dbReference type="AlphaFoldDB" id="A0AA88Q4F6"/>
<dbReference type="GO" id="GO:0005829">
    <property type="term" value="C:cytosol"/>
    <property type="evidence" value="ECO:0007669"/>
    <property type="project" value="UniProtKB-SubCell"/>
</dbReference>
<dbReference type="InterPro" id="IPR036869">
    <property type="entry name" value="J_dom_sf"/>
</dbReference>
<dbReference type="PROSITE" id="PS50076">
    <property type="entry name" value="DNAJ_2"/>
    <property type="match status" value="1"/>
</dbReference>
<dbReference type="Gene3D" id="1.10.287.110">
    <property type="entry name" value="DnaJ domain"/>
    <property type="match status" value="1"/>
</dbReference>
<evidence type="ECO:0000256" key="13">
    <source>
        <dbReference type="ARBA" id="ARBA00048207"/>
    </source>
</evidence>
<dbReference type="FunFam" id="2.60.260.20:FF:000002">
    <property type="entry name" value="Dnaj homolog subfamily b member"/>
    <property type="match status" value="1"/>
</dbReference>
<dbReference type="Proteomes" id="UP001187343">
    <property type="component" value="Unassembled WGS sequence"/>
</dbReference>
<keyword evidence="6" id="KW-0521">NADP</keyword>
<gene>
    <name evidence="17" type="ORF">Q8A67_003961</name>
</gene>
<dbReference type="InterPro" id="IPR018170">
    <property type="entry name" value="Aldo/ket_reductase_CS"/>
</dbReference>
<dbReference type="CDD" id="cd19106">
    <property type="entry name" value="AKR_AKR1A1-4"/>
    <property type="match status" value="1"/>
</dbReference>
<comment type="function">
    <text evidence="15">Catalyzes the NADPH-dependent reduction of a wide variety of carbonyl-containing compounds to their corresponding alcohols. Displays enzymatic activity towards endogenous metabolites such as aromatic and aliphatic aldehydes, ketones, monosaccharides and bile acids. Acts as an aldehyde-detoxification enzyme. Also acts as an inhibitor of protein S-nitrosylation by mediating degradation of S-nitroso-coenzyme A (S-nitroso-CoA), a cofactor required to S-nitrosylate proteins. Also acts as a S-nitroso-glutathione reductase by catalyzing the NADPH-dependent reduction of S-nitrosoglutathione. Displays no reductase activity towards retinoids.</text>
</comment>
<keyword evidence="18" id="KW-1185">Reference proteome</keyword>
<dbReference type="Pfam" id="PF01556">
    <property type="entry name" value="DnaJ_C"/>
    <property type="match status" value="1"/>
</dbReference>
<dbReference type="InterPro" id="IPR018253">
    <property type="entry name" value="DnaJ_domain_CS"/>
</dbReference>
<evidence type="ECO:0000256" key="7">
    <source>
        <dbReference type="ARBA" id="ARBA00023002"/>
    </source>
</evidence>
<dbReference type="PROSITE" id="PS00798">
    <property type="entry name" value="ALDOKETO_REDUCTASE_1"/>
    <property type="match status" value="1"/>
</dbReference>
<evidence type="ECO:0000256" key="3">
    <source>
        <dbReference type="ARBA" id="ARBA00007905"/>
    </source>
</evidence>
<evidence type="ECO:0000256" key="12">
    <source>
        <dbReference type="ARBA" id="ARBA00047706"/>
    </source>
</evidence>
<sequence length="669" mass="75504">MGKDYYKILGIPSGSNEDEIKKAYRKMALKFHPDKNKDPNAEEKFKEIAEAYEVLSDPKKRVIYDQYGEDGLKTGGTGSSSGQGTTYHYTFHGDPHATFASFFGGSNPFDIFFGSGRQRGTTNGTNDHGGDHDMDIDMDGDDDPFSSFSHFGFNGINGFHHGGGRRHRNEPLHGGRRKVQDPPVVHELKVSLEEIFHGCTKRMRITRRRLNPDGRTMRTEDKILNIVIKRGWKEGTKITFPKEGDETPENIPADIAFVLKDKGHPLFKRDGSNIIYTAKIGLKEALCGCTVNIPTIDNRAITLPCNDIIKPGTIKRLRGEGLPFPKNPSQRGDLIVEFQHYLRKTMTTTITLSTGQQMPTVGLGTWKSAPGQVKQAVLAALDCGYRHIDCAAAYSNEREVGEALSERHGAGKPLRREDIFVTSKLWNTKHHPDDVEAACKKSLSDLRLSFLDLYLMHWPMAFERGDELMPRRPDGTIQYNDTHYRDTWAAMEKLVDQGLVKAIGLSNFNARQIDDILSIAKHKPVVNQVECHPYLVQTQLVCHCWSRGLAVTAYSPLGSPDRPWAASGEAHLLDDPRVVGLAKRYNKTPAQVIIRWHVQRGFVCIPKSVTPSRIKQNIEVFDFKLTDEDMRVIESFNRNERFIIPIIMIDGQKVWRDGKHPHFPFSDPY</sequence>
<dbReference type="GO" id="GO:0051087">
    <property type="term" value="F:protein-folding chaperone binding"/>
    <property type="evidence" value="ECO:0007669"/>
    <property type="project" value="TreeGrafter"/>
</dbReference>
<evidence type="ECO:0000256" key="1">
    <source>
        <dbReference type="ARBA" id="ARBA00004221"/>
    </source>
</evidence>
<evidence type="ECO:0000256" key="10">
    <source>
        <dbReference type="ARBA" id="ARBA00024074"/>
    </source>
</evidence>
<dbReference type="PROSITE" id="PS00636">
    <property type="entry name" value="DNAJ_1"/>
    <property type="match status" value="1"/>
</dbReference>
<dbReference type="InterPro" id="IPR002939">
    <property type="entry name" value="DnaJ_C"/>
</dbReference>
<dbReference type="FunFam" id="3.20.20.100:FF:000006">
    <property type="entry name" value="Aldo-keto reductase family 1 member A1"/>
    <property type="match status" value="1"/>
</dbReference>
<evidence type="ECO:0000313" key="17">
    <source>
        <dbReference type="EMBL" id="KAK2911828.1"/>
    </source>
</evidence>
<dbReference type="InterPro" id="IPR020471">
    <property type="entry name" value="AKR"/>
</dbReference>
<evidence type="ECO:0000313" key="18">
    <source>
        <dbReference type="Proteomes" id="UP001187343"/>
    </source>
</evidence>
<comment type="catalytic activity">
    <reaction evidence="14">
        <text>a primary alcohol + NADP(+) = an aldehyde + NADPH + H(+)</text>
        <dbReference type="Rhea" id="RHEA:15937"/>
        <dbReference type="ChEBI" id="CHEBI:15378"/>
        <dbReference type="ChEBI" id="CHEBI:15734"/>
        <dbReference type="ChEBI" id="CHEBI:17478"/>
        <dbReference type="ChEBI" id="CHEBI:57783"/>
        <dbReference type="ChEBI" id="CHEBI:58349"/>
        <dbReference type="EC" id="1.1.1.2"/>
    </reaction>
</comment>
<dbReference type="Pfam" id="PF00248">
    <property type="entry name" value="Aldo_ket_red"/>
    <property type="match status" value="1"/>
</dbReference>
<dbReference type="InterPro" id="IPR008971">
    <property type="entry name" value="HSP40/DnaJ_pept-bd"/>
</dbReference>
<dbReference type="InterPro" id="IPR036812">
    <property type="entry name" value="NAD(P)_OxRdtase_dom_sf"/>
</dbReference>
<evidence type="ECO:0000256" key="5">
    <source>
        <dbReference type="ARBA" id="ARBA00022490"/>
    </source>
</evidence>
<dbReference type="SUPFAM" id="SSF46565">
    <property type="entry name" value="Chaperone J-domain"/>
    <property type="match status" value="1"/>
</dbReference>
<dbReference type="PRINTS" id="PR00625">
    <property type="entry name" value="JDOMAIN"/>
</dbReference>
<dbReference type="EC" id="1.1.1.2" evidence="10"/>
<accession>A0AA88Q4F6</accession>
<reference evidence="17" key="1">
    <citation type="submission" date="2023-08" db="EMBL/GenBank/DDBJ databases">
        <title>Chromosome-level Genome Assembly of mud carp (Cirrhinus molitorella).</title>
        <authorList>
            <person name="Liu H."/>
        </authorList>
    </citation>
    <scope>NUCLEOTIDE SEQUENCE</scope>
    <source>
        <strain evidence="17">Prfri</strain>
        <tissue evidence="17">Muscle</tissue>
    </source>
</reference>
<dbReference type="CDD" id="cd06257">
    <property type="entry name" value="DnaJ"/>
    <property type="match status" value="1"/>
</dbReference>
<dbReference type="PROSITE" id="PS00062">
    <property type="entry name" value="ALDOKETO_REDUCTASE_2"/>
    <property type="match status" value="1"/>
</dbReference>
<dbReference type="InterPro" id="IPR044481">
    <property type="entry name" value="AKR1A"/>
</dbReference>
<evidence type="ECO:0000256" key="8">
    <source>
        <dbReference type="ARBA" id="ARBA00023136"/>
    </source>
</evidence>
<dbReference type="CDD" id="cd10747">
    <property type="entry name" value="DnaJ_C"/>
    <property type="match status" value="1"/>
</dbReference>
<feature type="domain" description="J" evidence="16">
    <location>
        <begin position="4"/>
        <end position="68"/>
    </location>
</feature>
<evidence type="ECO:0000256" key="6">
    <source>
        <dbReference type="ARBA" id="ARBA00022857"/>
    </source>
</evidence>
<protein>
    <recommendedName>
        <fullName evidence="10">alcohol dehydrogenase (NADP(+))</fullName>
        <ecNumber evidence="10">1.1.1.2</ecNumber>
    </recommendedName>
    <alternativeName>
        <fullName evidence="11">S-nitroso-CoA reductase</fullName>
    </alternativeName>
</protein>
<comment type="catalytic activity">
    <reaction evidence="13">
        <text>S-nitrosoglutathione + NADPH + H(+) = S-(hydroxysulfenamide)glutathione + NADP(+)</text>
        <dbReference type="Rhea" id="RHEA:63500"/>
        <dbReference type="ChEBI" id="CHEBI:15378"/>
        <dbReference type="ChEBI" id="CHEBI:57783"/>
        <dbReference type="ChEBI" id="CHEBI:58349"/>
        <dbReference type="ChEBI" id="CHEBI:145544"/>
        <dbReference type="ChEBI" id="CHEBI:229723"/>
    </reaction>
</comment>
<proteinExistence type="inferred from homology"/>
<dbReference type="GO" id="GO:0042593">
    <property type="term" value="P:glucose homeostasis"/>
    <property type="evidence" value="ECO:0007669"/>
    <property type="project" value="UniProtKB-ARBA"/>
</dbReference>
<dbReference type="Gene3D" id="3.20.20.100">
    <property type="entry name" value="NADP-dependent oxidoreductase domain"/>
    <property type="match status" value="1"/>
</dbReference>
<keyword evidence="4" id="KW-1003">Cell membrane</keyword>
<dbReference type="InterPro" id="IPR001623">
    <property type="entry name" value="DnaJ_domain"/>
</dbReference>
<evidence type="ECO:0000256" key="9">
    <source>
        <dbReference type="ARBA" id="ARBA00023186"/>
    </source>
</evidence>
<dbReference type="SUPFAM" id="SSF49493">
    <property type="entry name" value="HSP40/DnaJ peptide-binding domain"/>
    <property type="match status" value="2"/>
</dbReference>
<evidence type="ECO:0000256" key="4">
    <source>
        <dbReference type="ARBA" id="ARBA00022475"/>
    </source>
</evidence>
<keyword evidence="5" id="KW-0963">Cytoplasm</keyword>
<dbReference type="FunFam" id="2.60.260.20:FF:000006">
    <property type="entry name" value="DnaJ subfamily B member 13"/>
    <property type="match status" value="1"/>
</dbReference>
<dbReference type="InterPro" id="IPR023210">
    <property type="entry name" value="NADP_OxRdtase_dom"/>
</dbReference>
<dbReference type="PANTHER" id="PTHR24078">
    <property type="entry name" value="DNAJ HOMOLOG SUBFAMILY C MEMBER"/>
    <property type="match status" value="1"/>
</dbReference>
<evidence type="ECO:0000256" key="2">
    <source>
        <dbReference type="ARBA" id="ARBA00004514"/>
    </source>
</evidence>
<dbReference type="Gene3D" id="2.60.260.20">
    <property type="entry name" value="Urease metallochaperone UreE, N-terminal domain"/>
    <property type="match status" value="2"/>
</dbReference>
<dbReference type="Pfam" id="PF00226">
    <property type="entry name" value="DnaJ"/>
    <property type="match status" value="1"/>
</dbReference>
<evidence type="ECO:0000256" key="11">
    <source>
        <dbReference type="ARBA" id="ARBA00044808"/>
    </source>
</evidence>
<evidence type="ECO:0000256" key="15">
    <source>
        <dbReference type="ARBA" id="ARBA00055218"/>
    </source>
</evidence>
<dbReference type="GO" id="GO:0008106">
    <property type="term" value="F:alcohol dehydrogenase (NADP+) activity"/>
    <property type="evidence" value="ECO:0007669"/>
    <property type="project" value="UniProtKB-EC"/>
</dbReference>
<dbReference type="FunFam" id="1.10.287.110:FF:000005">
    <property type="entry name" value="DnaJ (Hsp40) homolog, subfamily B, member 4"/>
    <property type="match status" value="1"/>
</dbReference>
<keyword evidence="9" id="KW-0143">Chaperone</keyword>
<comment type="similarity">
    <text evidence="3">Belongs to the aldo/keto reductase family.</text>
</comment>
<dbReference type="SUPFAM" id="SSF51430">
    <property type="entry name" value="NAD(P)-linked oxidoreductase"/>
    <property type="match status" value="1"/>
</dbReference>
<dbReference type="InterPro" id="IPR051339">
    <property type="entry name" value="DnaJ_subfamily_B"/>
</dbReference>
<keyword evidence="7" id="KW-0560">Oxidoreductase</keyword>
<evidence type="ECO:0000259" key="16">
    <source>
        <dbReference type="PROSITE" id="PS50076"/>
    </source>
</evidence>
<dbReference type="EMBL" id="JAUYZG010000003">
    <property type="protein sequence ID" value="KAK2911828.1"/>
    <property type="molecule type" value="Genomic_DNA"/>
</dbReference>
<evidence type="ECO:0000256" key="14">
    <source>
        <dbReference type="ARBA" id="ARBA00048262"/>
    </source>
</evidence>
<dbReference type="PANTHER" id="PTHR24078:SF567">
    <property type="entry name" value="DNAJ HEAT SHOCK PROTEIN FAMILY (HSP40) MEMBER B5"/>
    <property type="match status" value="1"/>
</dbReference>
<comment type="catalytic activity">
    <reaction evidence="12">
        <text>S-nitroso-CoA + NADPH + H(+) = sulfinamide-CoA + NADP(+)</text>
        <dbReference type="Rhea" id="RHEA:78375"/>
        <dbReference type="ChEBI" id="CHEBI:15378"/>
        <dbReference type="ChEBI" id="CHEBI:57783"/>
        <dbReference type="ChEBI" id="CHEBI:58349"/>
        <dbReference type="ChEBI" id="CHEBI:145546"/>
        <dbReference type="ChEBI" id="CHEBI:145548"/>
    </reaction>
    <physiologicalReaction direction="left-to-right" evidence="12">
        <dbReference type="Rhea" id="RHEA:78376"/>
    </physiologicalReaction>
</comment>
<keyword evidence="8" id="KW-0472">Membrane</keyword>
<organism evidence="17 18">
    <name type="scientific">Cirrhinus molitorella</name>
    <name type="common">mud carp</name>
    <dbReference type="NCBI Taxonomy" id="172907"/>
    <lineage>
        <taxon>Eukaryota</taxon>
        <taxon>Metazoa</taxon>
        <taxon>Chordata</taxon>
        <taxon>Craniata</taxon>
        <taxon>Vertebrata</taxon>
        <taxon>Euteleostomi</taxon>
        <taxon>Actinopterygii</taxon>
        <taxon>Neopterygii</taxon>
        <taxon>Teleostei</taxon>
        <taxon>Ostariophysi</taxon>
        <taxon>Cypriniformes</taxon>
        <taxon>Cyprinidae</taxon>
        <taxon>Labeoninae</taxon>
        <taxon>Labeonini</taxon>
        <taxon>Cirrhinus</taxon>
    </lineage>
</organism>
<dbReference type="GO" id="GO:0046185">
    <property type="term" value="P:aldehyde catabolic process"/>
    <property type="evidence" value="ECO:0007669"/>
    <property type="project" value="InterPro"/>
</dbReference>
<comment type="subcellular location">
    <subcellularLocation>
        <location evidence="1">Apical cell membrane</location>
    </subcellularLocation>
    <subcellularLocation>
        <location evidence="2">Cytoplasm</location>
        <location evidence="2">Cytosol</location>
    </subcellularLocation>
</comment>
<dbReference type="GO" id="GO:0051082">
    <property type="term" value="F:unfolded protein binding"/>
    <property type="evidence" value="ECO:0007669"/>
    <property type="project" value="InterPro"/>
</dbReference>
<name>A0AA88Q4F6_9TELE</name>
<dbReference type="GO" id="GO:0016324">
    <property type="term" value="C:apical plasma membrane"/>
    <property type="evidence" value="ECO:0007669"/>
    <property type="project" value="UniProtKB-SubCell"/>
</dbReference>
<dbReference type="PROSITE" id="PS00063">
    <property type="entry name" value="ALDOKETO_REDUCTASE_3"/>
    <property type="match status" value="1"/>
</dbReference>
<dbReference type="PRINTS" id="PR00069">
    <property type="entry name" value="ALDKETRDTASE"/>
</dbReference>